<dbReference type="SMART" id="SM00014">
    <property type="entry name" value="acidPPc"/>
    <property type="match status" value="1"/>
</dbReference>
<gene>
    <name evidence="3" type="ORF">HNQ88_002655</name>
</gene>
<feature type="transmembrane region" description="Helical" evidence="1">
    <location>
        <begin position="7"/>
        <end position="30"/>
    </location>
</feature>
<protein>
    <submittedName>
        <fullName evidence="3">Membrane-associated phospholipid phosphatase</fullName>
    </submittedName>
</protein>
<dbReference type="RefSeq" id="WP_309939311.1">
    <property type="nucleotide sequence ID" value="NZ_AP025305.1"/>
</dbReference>
<feature type="transmembrane region" description="Helical" evidence="1">
    <location>
        <begin position="180"/>
        <end position="198"/>
    </location>
</feature>
<dbReference type="SUPFAM" id="SSF48317">
    <property type="entry name" value="Acid phosphatase/Vanadium-dependent haloperoxidase"/>
    <property type="match status" value="1"/>
</dbReference>
<dbReference type="PANTHER" id="PTHR14969:SF13">
    <property type="entry name" value="AT30094P"/>
    <property type="match status" value="1"/>
</dbReference>
<reference evidence="3" key="1">
    <citation type="submission" date="2023-07" db="EMBL/GenBank/DDBJ databases">
        <title>Genomic Encyclopedia of Type Strains, Phase IV (KMG-IV): sequencing the most valuable type-strain genomes for metagenomic binning, comparative biology and taxonomic classification.</title>
        <authorList>
            <person name="Goeker M."/>
        </authorList>
    </citation>
    <scope>NUCLEOTIDE SEQUENCE</scope>
    <source>
        <strain evidence="3">DSM 26174</strain>
    </source>
</reference>
<keyword evidence="1" id="KW-1133">Transmembrane helix</keyword>
<feature type="transmembrane region" description="Helical" evidence="1">
    <location>
        <begin position="80"/>
        <end position="100"/>
    </location>
</feature>
<evidence type="ECO:0000256" key="1">
    <source>
        <dbReference type="SAM" id="Phobius"/>
    </source>
</evidence>
<organism evidence="3 4">
    <name type="scientific">Aureibacter tunicatorum</name>
    <dbReference type="NCBI Taxonomy" id="866807"/>
    <lineage>
        <taxon>Bacteria</taxon>
        <taxon>Pseudomonadati</taxon>
        <taxon>Bacteroidota</taxon>
        <taxon>Cytophagia</taxon>
        <taxon>Cytophagales</taxon>
        <taxon>Persicobacteraceae</taxon>
        <taxon>Aureibacter</taxon>
    </lineage>
</organism>
<dbReference type="InterPro" id="IPR036938">
    <property type="entry name" value="PAP2/HPO_sf"/>
</dbReference>
<dbReference type="CDD" id="cd01610">
    <property type="entry name" value="PAP2_like"/>
    <property type="match status" value="1"/>
</dbReference>
<sequence length="218" mass="25008">MMIKTNQYLGLGTALYIFYMVGLGALLLIYPKGQLELWLNDQHTQFGDLFFKYVTYLGDGALFAVLGIATLFVRYSYFVLLAKIIVLQTLIVQVMKRFVFDLPRPKLFFENYDVALNFVEGVKVHGHHSFPSGHTASAFVIFIFLSLILKNRYFTIFGLLVAGLVGISRVYLLQHFFVDIFFGSIIGVFSVAVVWRLYEVNRMPWLNSPFMMKKLVLA</sequence>
<name>A0AAE4BTH5_9BACT</name>
<feature type="transmembrane region" description="Helical" evidence="1">
    <location>
        <begin position="156"/>
        <end position="174"/>
    </location>
</feature>
<dbReference type="Proteomes" id="UP001185092">
    <property type="component" value="Unassembled WGS sequence"/>
</dbReference>
<dbReference type="EMBL" id="JAVDQD010000003">
    <property type="protein sequence ID" value="MDR6239607.1"/>
    <property type="molecule type" value="Genomic_DNA"/>
</dbReference>
<dbReference type="Pfam" id="PF01569">
    <property type="entry name" value="PAP2"/>
    <property type="match status" value="1"/>
</dbReference>
<keyword evidence="1" id="KW-0812">Transmembrane</keyword>
<dbReference type="PANTHER" id="PTHR14969">
    <property type="entry name" value="SPHINGOSINE-1-PHOSPHATE PHOSPHOHYDROLASE"/>
    <property type="match status" value="1"/>
</dbReference>
<feature type="transmembrane region" description="Helical" evidence="1">
    <location>
        <begin position="50"/>
        <end position="73"/>
    </location>
</feature>
<dbReference type="AlphaFoldDB" id="A0AAE4BTH5"/>
<feature type="domain" description="Phosphatidic acid phosphatase type 2/haloperoxidase" evidence="2">
    <location>
        <begin position="82"/>
        <end position="195"/>
    </location>
</feature>
<dbReference type="InterPro" id="IPR000326">
    <property type="entry name" value="PAP2/HPO"/>
</dbReference>
<evidence type="ECO:0000313" key="3">
    <source>
        <dbReference type="EMBL" id="MDR6239607.1"/>
    </source>
</evidence>
<accession>A0AAE4BTH5</accession>
<comment type="caution">
    <text evidence="3">The sequence shown here is derived from an EMBL/GenBank/DDBJ whole genome shotgun (WGS) entry which is preliminary data.</text>
</comment>
<proteinExistence type="predicted"/>
<keyword evidence="1" id="KW-0472">Membrane</keyword>
<evidence type="ECO:0000313" key="4">
    <source>
        <dbReference type="Proteomes" id="UP001185092"/>
    </source>
</evidence>
<dbReference type="Gene3D" id="1.20.144.10">
    <property type="entry name" value="Phosphatidic acid phosphatase type 2/haloperoxidase"/>
    <property type="match status" value="1"/>
</dbReference>
<evidence type="ECO:0000259" key="2">
    <source>
        <dbReference type="SMART" id="SM00014"/>
    </source>
</evidence>
<feature type="transmembrane region" description="Helical" evidence="1">
    <location>
        <begin position="130"/>
        <end position="149"/>
    </location>
</feature>
<keyword evidence="4" id="KW-1185">Reference proteome</keyword>